<dbReference type="Pfam" id="PF00144">
    <property type="entry name" value="Beta-lactamase"/>
    <property type="match status" value="1"/>
</dbReference>
<dbReference type="InterPro" id="IPR019734">
    <property type="entry name" value="TPR_rpt"/>
</dbReference>
<dbReference type="InterPro" id="IPR021860">
    <property type="entry name" value="Peptidase_S12_Pab87-rel_C"/>
</dbReference>
<feature type="repeat" description="TPR" evidence="1">
    <location>
        <begin position="427"/>
        <end position="460"/>
    </location>
</feature>
<dbReference type="PROSITE" id="PS50005">
    <property type="entry name" value="TPR"/>
    <property type="match status" value="1"/>
</dbReference>
<keyword evidence="6" id="KW-1185">Reference proteome</keyword>
<comment type="caution">
    <text evidence="5">The sequence shown here is derived from an EMBL/GenBank/DDBJ whole genome shotgun (WGS) entry which is preliminary data.</text>
</comment>
<proteinExistence type="predicted"/>
<keyword evidence="1" id="KW-0802">TPR repeat</keyword>
<dbReference type="SUPFAM" id="SSF56601">
    <property type="entry name" value="beta-lactamase/transpeptidase-like"/>
    <property type="match status" value="1"/>
</dbReference>
<dbReference type="InterPro" id="IPR050491">
    <property type="entry name" value="AmpC-like"/>
</dbReference>
<dbReference type="RefSeq" id="WP_185788658.1">
    <property type="nucleotide sequence ID" value="NZ_JACLCP010000002.1"/>
</dbReference>
<feature type="domain" description="Beta-lactamase-related" evidence="3">
    <location>
        <begin position="31"/>
        <end position="333"/>
    </location>
</feature>
<feature type="signal peptide" evidence="2">
    <location>
        <begin position="1"/>
        <end position="19"/>
    </location>
</feature>
<dbReference type="SUPFAM" id="SSF48452">
    <property type="entry name" value="TPR-like"/>
    <property type="match status" value="1"/>
</dbReference>
<dbReference type="InterPro" id="IPR011990">
    <property type="entry name" value="TPR-like_helical_dom_sf"/>
</dbReference>
<dbReference type="GO" id="GO:0016787">
    <property type="term" value="F:hydrolase activity"/>
    <property type="evidence" value="ECO:0007669"/>
    <property type="project" value="UniProtKB-KW"/>
</dbReference>
<keyword evidence="5" id="KW-0378">Hydrolase</keyword>
<feature type="chain" id="PRO_5032510380" evidence="2">
    <location>
        <begin position="20"/>
        <end position="567"/>
    </location>
</feature>
<evidence type="ECO:0000313" key="5">
    <source>
        <dbReference type="EMBL" id="MBC2844934.1"/>
    </source>
</evidence>
<evidence type="ECO:0000256" key="2">
    <source>
        <dbReference type="SAM" id="SignalP"/>
    </source>
</evidence>
<evidence type="ECO:0000256" key="1">
    <source>
        <dbReference type="PROSITE-ProRule" id="PRU00339"/>
    </source>
</evidence>
<gene>
    <name evidence="5" type="ORF">H7F21_07515</name>
</gene>
<dbReference type="InterPro" id="IPR012338">
    <property type="entry name" value="Beta-lactam/transpept-like"/>
</dbReference>
<organism evidence="5 6">
    <name type="scientific">Winogradskyella flava</name>
    <dbReference type="NCBI Taxonomy" id="1884876"/>
    <lineage>
        <taxon>Bacteria</taxon>
        <taxon>Pseudomonadati</taxon>
        <taxon>Bacteroidota</taxon>
        <taxon>Flavobacteriia</taxon>
        <taxon>Flavobacteriales</taxon>
        <taxon>Flavobacteriaceae</taxon>
        <taxon>Winogradskyella</taxon>
    </lineage>
</organism>
<reference evidence="5" key="1">
    <citation type="submission" date="2020-08" db="EMBL/GenBank/DDBJ databases">
        <title>Winogradskyella ouciana sp. nov., isolated from the hadal seawater of the Mariana Trench.</title>
        <authorList>
            <person name="He X."/>
        </authorList>
    </citation>
    <scope>NUCLEOTIDE SEQUENCE [LARGE SCALE GENOMIC DNA]</scope>
    <source>
        <strain evidence="5">KCTC 52348</strain>
    </source>
</reference>
<name>A0A842ISW4_9FLAO</name>
<dbReference type="Gene3D" id="3.40.710.10">
    <property type="entry name" value="DD-peptidase/beta-lactamase superfamily"/>
    <property type="match status" value="1"/>
</dbReference>
<dbReference type="AlphaFoldDB" id="A0A842ISW4"/>
<evidence type="ECO:0000259" key="4">
    <source>
        <dbReference type="Pfam" id="PF11954"/>
    </source>
</evidence>
<dbReference type="Proteomes" id="UP000533900">
    <property type="component" value="Unassembled WGS sequence"/>
</dbReference>
<protein>
    <submittedName>
        <fullName evidence="5">Serine hydrolase</fullName>
    </submittedName>
</protein>
<dbReference type="PANTHER" id="PTHR46825">
    <property type="entry name" value="D-ALANYL-D-ALANINE-CARBOXYPEPTIDASE/ENDOPEPTIDASE AMPH"/>
    <property type="match status" value="1"/>
</dbReference>
<dbReference type="Pfam" id="PF11954">
    <property type="entry name" value="DUF3471"/>
    <property type="match status" value="1"/>
</dbReference>
<accession>A0A842ISW4</accession>
<sequence>MKHFLLILLIVTLVPSAYTQSPSSNINEAIDNVFQHSYDYGMFNGTVLVTKNGKEVYSNALGYADKNNNRKLNETTSIYLASVSKQFTTMAVMILKEKGKLSYDDKLSKYYPEFPDYANRVTIRHLMNHTSGIPDHYRLGIYKPGLNNDDVFKTLLKQELDFEPGEHFSYSNGGYVLLAMIVSKVAEQPFHEFMKANIFEPLGMNNTLVYDESKPKIKDRAVGYNISGDLDDYTIFTTGAGGMFSTIDDLHLWDQALYTEKLVSRTTLEEAFTPAKLNNGDYTQYGFGWAILEQDGKKTVQHSGGLAGYRTFLRRNLYDNSGYIILTNHGNQTNMLRILNALDAILNGEAYELPKVPISHKLIRLLKDNDASTAIAKVSQLIKSNPKIYEIDEVGINALGYQYLGRQDLKTALAIFKFNVAQNPKASNPYDSLGEAQLAIGDTIQAIKNYKKSYALDKSNNNAIDVLNRIGVETTSMTETIKVPITVLDGYVGNYELQPNFILSITREENRLFAQATGQGKIEVFAMSESKFYSKVMDAQITFHKDENDKISSLTLHQNGDHKAPKI</sequence>
<feature type="domain" description="Peptidase S12 Pab87-related C-terminal" evidence="4">
    <location>
        <begin position="484"/>
        <end position="557"/>
    </location>
</feature>
<evidence type="ECO:0000259" key="3">
    <source>
        <dbReference type="Pfam" id="PF00144"/>
    </source>
</evidence>
<evidence type="ECO:0000313" key="6">
    <source>
        <dbReference type="Proteomes" id="UP000533900"/>
    </source>
</evidence>
<dbReference type="Gene3D" id="1.25.40.10">
    <property type="entry name" value="Tetratricopeptide repeat domain"/>
    <property type="match status" value="1"/>
</dbReference>
<dbReference type="EMBL" id="JACLCP010000002">
    <property type="protein sequence ID" value="MBC2844934.1"/>
    <property type="molecule type" value="Genomic_DNA"/>
</dbReference>
<dbReference type="PANTHER" id="PTHR46825:SF9">
    <property type="entry name" value="BETA-LACTAMASE-RELATED DOMAIN-CONTAINING PROTEIN"/>
    <property type="match status" value="1"/>
</dbReference>
<dbReference type="InterPro" id="IPR001466">
    <property type="entry name" value="Beta-lactam-related"/>
</dbReference>
<keyword evidence="2" id="KW-0732">Signal</keyword>